<evidence type="ECO:0000313" key="7">
    <source>
        <dbReference type="EMBL" id="KAK9764863.1"/>
    </source>
</evidence>
<comment type="subcellular location">
    <subcellularLocation>
        <location evidence="6">Cell membrane</location>
        <topology evidence="6">Multi-pass membrane protein</topology>
    </subcellularLocation>
    <subcellularLocation>
        <location evidence="1">Membrane</location>
        <topology evidence="1">Multi-pass membrane protein</topology>
    </subcellularLocation>
</comment>
<comment type="function">
    <text evidence="6">Probably involved in transport through the plasma membrane.</text>
</comment>
<dbReference type="EMBL" id="JASJQH010000354">
    <property type="protein sequence ID" value="KAK9764863.1"/>
    <property type="molecule type" value="Genomic_DNA"/>
</dbReference>
<reference evidence="7 8" key="1">
    <citation type="submission" date="2023-04" db="EMBL/GenBank/DDBJ databases">
        <title>Genome of Basidiobolus ranarum AG-B5.</title>
        <authorList>
            <person name="Stajich J.E."/>
            <person name="Carter-House D."/>
            <person name="Gryganskyi A."/>
        </authorList>
    </citation>
    <scope>NUCLEOTIDE SEQUENCE [LARGE SCALE GENOMIC DNA]</scope>
    <source>
        <strain evidence="7 8">AG-B5</strain>
    </source>
</reference>
<evidence type="ECO:0000256" key="5">
    <source>
        <dbReference type="ARBA" id="ARBA00023136"/>
    </source>
</evidence>
<feature type="non-terminal residue" evidence="7">
    <location>
        <position position="1"/>
    </location>
</feature>
<feature type="transmembrane region" description="Helical" evidence="6">
    <location>
        <begin position="46"/>
        <end position="73"/>
    </location>
</feature>
<evidence type="ECO:0000313" key="8">
    <source>
        <dbReference type="Proteomes" id="UP001479436"/>
    </source>
</evidence>
<feature type="transmembrane region" description="Helical" evidence="6">
    <location>
        <begin position="93"/>
        <end position="111"/>
    </location>
</feature>
<comment type="similarity">
    <text evidence="2 6">Belongs to the CTL (choline transporter-like) family.</text>
</comment>
<keyword evidence="8" id="KW-1185">Reference proteome</keyword>
<protein>
    <recommendedName>
        <fullName evidence="6">Protein PNS1</fullName>
    </recommendedName>
</protein>
<gene>
    <name evidence="7" type="ORF">K7432_007288</name>
</gene>
<name>A0ABR2WTL5_9FUNG</name>
<keyword evidence="5 6" id="KW-0472">Membrane</keyword>
<evidence type="ECO:0000256" key="2">
    <source>
        <dbReference type="ARBA" id="ARBA00007168"/>
    </source>
</evidence>
<dbReference type="InterPro" id="IPR007603">
    <property type="entry name" value="Choline_transptr-like"/>
</dbReference>
<dbReference type="Proteomes" id="UP001479436">
    <property type="component" value="Unassembled WGS sequence"/>
</dbReference>
<evidence type="ECO:0000256" key="3">
    <source>
        <dbReference type="ARBA" id="ARBA00022692"/>
    </source>
</evidence>
<comment type="caution">
    <text evidence="6">Lacks conserved residue(s) required for the propagation of feature annotation.</text>
</comment>
<comment type="caution">
    <text evidence="7">The sequence shown here is derived from an EMBL/GenBank/DDBJ whole genome shotgun (WGS) entry which is preliminary data.</text>
</comment>
<dbReference type="Pfam" id="PF04515">
    <property type="entry name" value="Choline_transpo"/>
    <property type="match status" value="1"/>
</dbReference>
<evidence type="ECO:0000256" key="6">
    <source>
        <dbReference type="RuleBase" id="RU368066"/>
    </source>
</evidence>
<organism evidence="7 8">
    <name type="scientific">Basidiobolus ranarum</name>
    <dbReference type="NCBI Taxonomy" id="34480"/>
    <lineage>
        <taxon>Eukaryota</taxon>
        <taxon>Fungi</taxon>
        <taxon>Fungi incertae sedis</taxon>
        <taxon>Zoopagomycota</taxon>
        <taxon>Entomophthoromycotina</taxon>
        <taxon>Basidiobolomycetes</taxon>
        <taxon>Basidiobolales</taxon>
        <taxon>Basidiobolaceae</taxon>
        <taxon>Basidiobolus</taxon>
    </lineage>
</organism>
<accession>A0ABR2WTL5</accession>
<evidence type="ECO:0000256" key="4">
    <source>
        <dbReference type="ARBA" id="ARBA00022989"/>
    </source>
</evidence>
<evidence type="ECO:0000256" key="1">
    <source>
        <dbReference type="ARBA" id="ARBA00004141"/>
    </source>
</evidence>
<keyword evidence="3 6" id="KW-0812">Transmembrane</keyword>
<proteinExistence type="inferred from homology"/>
<sequence>LSIFSLIPLSLSLLHSVFVLQKRKEINANIGIIQLSFDVLANNPEIISISVLLLGSYILFCAIWLIFFSRVFLVKNSDNFGNEAVIESPTQHLTVFFIFVFFWTTSVFNGVHRFEC</sequence>
<keyword evidence="4 6" id="KW-1133">Transmembrane helix</keyword>